<gene>
    <name evidence="9" type="primary">aroE</name>
    <name evidence="12" type="ORF">AS888_08525</name>
</gene>
<keyword evidence="2 9" id="KW-0028">Amino-acid biosynthesis</keyword>
<feature type="binding site" evidence="9">
    <location>
        <position position="96"/>
    </location>
    <ligand>
        <name>shikimate</name>
        <dbReference type="ChEBI" id="CHEBI:36208"/>
    </ligand>
</feature>
<organism evidence="12 13">
    <name type="scientific">Peribacillus simplex</name>
    <dbReference type="NCBI Taxonomy" id="1478"/>
    <lineage>
        <taxon>Bacteria</taxon>
        <taxon>Bacillati</taxon>
        <taxon>Bacillota</taxon>
        <taxon>Bacilli</taxon>
        <taxon>Bacillales</taxon>
        <taxon>Bacillaceae</taxon>
        <taxon>Peribacillus</taxon>
    </lineage>
</organism>
<sequence>MENLARINGKTELVGLLATPIGHSLSPAMHNMAFDQLGLNCAYLAFEVGNEKLEDAVKGMRALNVKGFNVSMPNKMKILPYLDELADSAKFSGAVNTVVNVDGKFVGHSTDGMGYTRNLKEHGIDIKGKKMTLIGSGGAATPIAIQSALEGIAEISIFARDDAFFPHAEENVRIINEDMKHLNVKANVYPLENVEQLRAEILSSDILANGTGVGMKPLEGLSVIQDESMLRPDLIVTDVVYIPRKSKLMEQTEAAGATAINGLGMMLWQGALAFELWTGQQMPVEYIKEQLFAE</sequence>
<comment type="similarity">
    <text evidence="9">Belongs to the shikimate dehydrogenase family.</text>
</comment>
<dbReference type="GO" id="GO:0009423">
    <property type="term" value="P:chorismate biosynthetic process"/>
    <property type="evidence" value="ECO:0007669"/>
    <property type="project" value="UniProtKB-UniRule"/>
</dbReference>
<dbReference type="UniPathway" id="UPA00053">
    <property type="reaction ID" value="UER00087"/>
</dbReference>
<protein>
    <recommendedName>
        <fullName evidence="9">Shikimate dehydrogenase (NADP(+))</fullName>
        <shortName evidence="9">SDH</shortName>
        <ecNumber evidence="9">1.1.1.25</ecNumber>
    </recommendedName>
</protein>
<dbReference type="GO" id="GO:0052734">
    <property type="term" value="F:shikimate 3-dehydrogenase (NAD+) activity"/>
    <property type="evidence" value="ECO:0007669"/>
    <property type="project" value="RHEA"/>
</dbReference>
<dbReference type="EMBL" id="LNNH01000042">
    <property type="protein sequence ID" value="KWW13962.1"/>
    <property type="molecule type" value="Genomic_DNA"/>
</dbReference>
<dbReference type="GO" id="GO:0050661">
    <property type="term" value="F:NADP binding"/>
    <property type="evidence" value="ECO:0007669"/>
    <property type="project" value="InterPro"/>
</dbReference>
<keyword evidence="4 9" id="KW-0560">Oxidoreductase</keyword>
<evidence type="ECO:0000256" key="7">
    <source>
        <dbReference type="ARBA" id="ARBA00052329"/>
    </source>
</evidence>
<keyword evidence="13" id="KW-1185">Reference proteome</keyword>
<dbReference type="PANTHER" id="PTHR21089:SF1">
    <property type="entry name" value="BIFUNCTIONAL 3-DEHYDROQUINATE DEHYDRATASE_SHIKIMATE DEHYDROGENASE, CHLOROPLASTIC"/>
    <property type="match status" value="1"/>
</dbReference>
<dbReference type="HAMAP" id="MF_00222">
    <property type="entry name" value="Shikimate_DH_AroE"/>
    <property type="match status" value="1"/>
</dbReference>
<feature type="domain" description="Shikimate dehydrogenase substrate binding N-terminal" evidence="10">
    <location>
        <begin position="16"/>
        <end position="98"/>
    </location>
</feature>
<dbReference type="FunFam" id="3.40.50.10860:FF:000004">
    <property type="entry name" value="Quinate/shikimate dehydrogenase"/>
    <property type="match status" value="1"/>
</dbReference>
<evidence type="ECO:0000256" key="9">
    <source>
        <dbReference type="HAMAP-Rule" id="MF_00222"/>
    </source>
</evidence>
<dbReference type="GO" id="GO:0009073">
    <property type="term" value="P:aromatic amino acid family biosynthetic process"/>
    <property type="evidence" value="ECO:0007669"/>
    <property type="project" value="UniProtKB-KW"/>
</dbReference>
<dbReference type="InterPro" id="IPR046346">
    <property type="entry name" value="Aminoacid_DH-like_N_sf"/>
</dbReference>
<dbReference type="SUPFAM" id="SSF51735">
    <property type="entry name" value="NAD(P)-binding Rossmann-fold domains"/>
    <property type="match status" value="1"/>
</dbReference>
<evidence type="ECO:0000259" key="10">
    <source>
        <dbReference type="Pfam" id="PF08501"/>
    </source>
</evidence>
<dbReference type="InterPro" id="IPR041121">
    <property type="entry name" value="SDH_C"/>
</dbReference>
<reference evidence="12 13" key="1">
    <citation type="submission" date="2015-11" db="EMBL/GenBank/DDBJ databases">
        <title>Genome Sequence of Bacillus simplex strain VanAntwerpen2.</title>
        <authorList>
            <person name="Couger M.B."/>
        </authorList>
    </citation>
    <scope>NUCLEOTIDE SEQUENCE [LARGE SCALE GENOMIC DNA]</scope>
    <source>
        <strain evidence="12 13">VanAntwerpen02</strain>
    </source>
</reference>
<keyword evidence="3 9" id="KW-0521">NADP</keyword>
<feature type="binding site" evidence="9">
    <location>
        <position position="241"/>
    </location>
    <ligand>
        <name>shikimate</name>
        <dbReference type="ChEBI" id="CHEBI:36208"/>
    </ligand>
</feature>
<dbReference type="NCBIfam" id="TIGR00507">
    <property type="entry name" value="aroE"/>
    <property type="match status" value="1"/>
</dbReference>
<name>A0A109MU50_9BACI</name>
<dbReference type="AlphaFoldDB" id="A0A109MU50"/>
<dbReference type="Gene3D" id="3.40.50.10860">
    <property type="entry name" value="Leucine Dehydrogenase, chain A, domain 1"/>
    <property type="match status" value="1"/>
</dbReference>
<comment type="catalytic activity">
    <reaction evidence="9">
        <text>shikimate + NADP(+) = 3-dehydroshikimate + NADPH + H(+)</text>
        <dbReference type="Rhea" id="RHEA:17737"/>
        <dbReference type="ChEBI" id="CHEBI:15378"/>
        <dbReference type="ChEBI" id="CHEBI:16630"/>
        <dbReference type="ChEBI" id="CHEBI:36208"/>
        <dbReference type="ChEBI" id="CHEBI:57783"/>
        <dbReference type="ChEBI" id="CHEBI:58349"/>
        <dbReference type="EC" id="1.1.1.25"/>
    </reaction>
</comment>
<dbReference type="Proteomes" id="UP000064189">
    <property type="component" value="Unassembled WGS sequence"/>
</dbReference>
<feature type="binding site" evidence="9">
    <location>
        <position position="71"/>
    </location>
    <ligand>
        <name>shikimate</name>
        <dbReference type="ChEBI" id="CHEBI:36208"/>
    </ligand>
</feature>
<proteinExistence type="inferred from homology"/>
<feature type="domain" description="SDH C-terminal" evidence="11">
    <location>
        <begin position="262"/>
        <end position="291"/>
    </location>
</feature>
<dbReference type="EC" id="1.1.1.25" evidence="9"/>
<evidence type="ECO:0000256" key="5">
    <source>
        <dbReference type="ARBA" id="ARBA00023141"/>
    </source>
</evidence>
<comment type="function">
    <text evidence="9">Involved in the biosynthesis of the chorismate, which leads to the biosynthesis of aromatic amino acids. Catalyzes the reversible NADPH linked reduction of 3-dehydroshikimate (DHSA) to yield shikimate (SA).</text>
</comment>
<comment type="caution">
    <text evidence="12">The sequence shown here is derived from an EMBL/GenBank/DDBJ whole genome shotgun (WGS) entry which is preliminary data.</text>
</comment>
<feature type="binding site" evidence="9">
    <location>
        <begin position="24"/>
        <end position="26"/>
    </location>
    <ligand>
        <name>shikimate</name>
        <dbReference type="ChEBI" id="CHEBI:36208"/>
    </ligand>
</feature>
<dbReference type="CDD" id="cd01065">
    <property type="entry name" value="NAD_bind_Shikimate_DH"/>
    <property type="match status" value="1"/>
</dbReference>
<evidence type="ECO:0000256" key="2">
    <source>
        <dbReference type="ARBA" id="ARBA00022605"/>
    </source>
</evidence>
<keyword evidence="5 9" id="KW-0057">Aromatic amino acid biosynthesis</keyword>
<comment type="pathway">
    <text evidence="1 9">Metabolic intermediate biosynthesis; chorismate biosynthesis; chorismate from D-erythrose 4-phosphate and phosphoenolpyruvate: step 4/7.</text>
</comment>
<dbReference type="InterPro" id="IPR013708">
    <property type="entry name" value="Shikimate_DH-bd_N"/>
</dbReference>
<dbReference type="InterPro" id="IPR011342">
    <property type="entry name" value="Shikimate_DH"/>
</dbReference>
<comment type="catalytic activity">
    <reaction evidence="7">
        <text>shikimate + NAD(+) = 3-dehydroshikimate + NADH + H(+)</text>
        <dbReference type="Rhea" id="RHEA:17741"/>
        <dbReference type="ChEBI" id="CHEBI:15378"/>
        <dbReference type="ChEBI" id="CHEBI:16630"/>
        <dbReference type="ChEBI" id="CHEBI:36208"/>
        <dbReference type="ChEBI" id="CHEBI:57540"/>
        <dbReference type="ChEBI" id="CHEBI:57945"/>
    </reaction>
</comment>
<evidence type="ECO:0000256" key="1">
    <source>
        <dbReference type="ARBA" id="ARBA00004871"/>
    </source>
</evidence>
<feature type="binding site" evidence="9">
    <location>
        <position position="87"/>
    </location>
    <ligand>
        <name>NADP(+)</name>
        <dbReference type="ChEBI" id="CHEBI:58349"/>
    </ligand>
</feature>
<evidence type="ECO:0000313" key="13">
    <source>
        <dbReference type="Proteomes" id="UP000064189"/>
    </source>
</evidence>
<comment type="caution">
    <text evidence="9">Lacks conserved residue(s) required for the propagation of feature annotation.</text>
</comment>
<evidence type="ECO:0000313" key="12">
    <source>
        <dbReference type="EMBL" id="KWW13962.1"/>
    </source>
</evidence>
<feature type="binding site" evidence="9">
    <location>
        <begin position="135"/>
        <end position="139"/>
    </location>
    <ligand>
        <name>NADP(+)</name>
        <dbReference type="ChEBI" id="CHEBI:58349"/>
    </ligand>
</feature>
<comment type="pathway">
    <text evidence="8">Aromatic compound metabolism; 3,4-dihydroxybenzoate biosynthesis; 3-dehydroquinate from D-quinate (NAD(+) route).</text>
</comment>
<evidence type="ECO:0000259" key="11">
    <source>
        <dbReference type="Pfam" id="PF18317"/>
    </source>
</evidence>
<dbReference type="Pfam" id="PF18317">
    <property type="entry name" value="SDH_C"/>
    <property type="match status" value="1"/>
</dbReference>
<dbReference type="SUPFAM" id="SSF53223">
    <property type="entry name" value="Aminoacid dehydrogenase-like, N-terminal domain"/>
    <property type="match status" value="1"/>
</dbReference>
<dbReference type="InterPro" id="IPR036291">
    <property type="entry name" value="NAD(P)-bd_dom_sf"/>
</dbReference>
<dbReference type="GO" id="GO:0004764">
    <property type="term" value="F:shikimate 3-dehydrogenase (NADP+) activity"/>
    <property type="evidence" value="ECO:0007669"/>
    <property type="project" value="UniProtKB-UniRule"/>
</dbReference>
<evidence type="ECO:0000256" key="4">
    <source>
        <dbReference type="ARBA" id="ARBA00023002"/>
    </source>
</evidence>
<dbReference type="FunFam" id="3.40.50.720:FF:000086">
    <property type="entry name" value="Quinate/shikimate dehydrogenase"/>
    <property type="match status" value="1"/>
</dbReference>
<feature type="binding site" evidence="9">
    <location>
        <position position="239"/>
    </location>
    <ligand>
        <name>NADP(+)</name>
        <dbReference type="ChEBI" id="CHEBI:58349"/>
    </ligand>
</feature>
<comment type="subunit">
    <text evidence="9">Homodimer.</text>
</comment>
<accession>A0A109MU50</accession>
<feature type="binding site" evidence="9">
    <location>
        <position position="269"/>
    </location>
    <ligand>
        <name>shikimate</name>
        <dbReference type="ChEBI" id="CHEBI:36208"/>
    </ligand>
</feature>
<feature type="binding site" evidence="9">
    <location>
        <position position="111"/>
    </location>
    <ligand>
        <name>shikimate</name>
        <dbReference type="ChEBI" id="CHEBI:36208"/>
    </ligand>
</feature>
<dbReference type="GO" id="GO:0008652">
    <property type="term" value="P:amino acid biosynthetic process"/>
    <property type="evidence" value="ECO:0007669"/>
    <property type="project" value="UniProtKB-KW"/>
</dbReference>
<dbReference type="RefSeq" id="WP_061143754.1">
    <property type="nucleotide sequence ID" value="NZ_LNNH01000042.1"/>
</dbReference>
<feature type="binding site" evidence="9">
    <location>
        <position position="262"/>
    </location>
    <ligand>
        <name>NADP(+)</name>
        <dbReference type="ChEBI" id="CHEBI:58349"/>
    </ligand>
</feature>
<evidence type="ECO:0000256" key="8">
    <source>
        <dbReference type="ARBA" id="ARBA00060613"/>
    </source>
</evidence>
<evidence type="ECO:0000256" key="3">
    <source>
        <dbReference type="ARBA" id="ARBA00022857"/>
    </source>
</evidence>
<comment type="catalytic activity">
    <reaction evidence="6">
        <text>L-quinate + NAD(+) = 3-dehydroquinate + NADH + H(+)</text>
        <dbReference type="Rhea" id="RHEA:22364"/>
        <dbReference type="ChEBI" id="CHEBI:15378"/>
        <dbReference type="ChEBI" id="CHEBI:29751"/>
        <dbReference type="ChEBI" id="CHEBI:32364"/>
        <dbReference type="ChEBI" id="CHEBI:57540"/>
        <dbReference type="ChEBI" id="CHEBI:57945"/>
        <dbReference type="EC" id="1.1.1.24"/>
    </reaction>
</comment>
<dbReference type="GO" id="GO:0030266">
    <property type="term" value="F:quinate 3-dehydrogenase (NAD+) activity"/>
    <property type="evidence" value="ECO:0007669"/>
    <property type="project" value="UniProtKB-EC"/>
</dbReference>
<dbReference type="GO" id="GO:0019632">
    <property type="term" value="P:shikimate metabolic process"/>
    <property type="evidence" value="ECO:0007669"/>
    <property type="project" value="InterPro"/>
</dbReference>
<dbReference type="Pfam" id="PF08501">
    <property type="entry name" value="Shikimate_dh_N"/>
    <property type="match status" value="1"/>
</dbReference>
<dbReference type="Gene3D" id="3.40.50.720">
    <property type="entry name" value="NAD(P)-binding Rossmann-like Domain"/>
    <property type="match status" value="1"/>
</dbReference>
<evidence type="ECO:0000256" key="6">
    <source>
        <dbReference type="ARBA" id="ARBA00051639"/>
    </source>
</evidence>
<feature type="active site" description="Proton acceptor" evidence="9">
    <location>
        <position position="75"/>
    </location>
</feature>
<dbReference type="InterPro" id="IPR022893">
    <property type="entry name" value="Shikimate_DH_fam"/>
</dbReference>
<dbReference type="PANTHER" id="PTHR21089">
    <property type="entry name" value="SHIKIMATE DEHYDROGENASE"/>
    <property type="match status" value="1"/>
</dbReference>